<dbReference type="Proteomes" id="UP000887575">
    <property type="component" value="Unassembled WGS sequence"/>
</dbReference>
<feature type="chain" id="PRO_5041856382" evidence="2">
    <location>
        <begin position="17"/>
        <end position="122"/>
    </location>
</feature>
<protein>
    <submittedName>
        <fullName evidence="5 6">Saposin B-type domain-containing protein</fullName>
    </submittedName>
</protein>
<evidence type="ECO:0000313" key="6">
    <source>
        <dbReference type="WBParaSite" id="MBELARI_LOCUS20019"/>
    </source>
</evidence>
<keyword evidence="4" id="KW-1185">Reference proteome</keyword>
<sequence length="122" mass="13585">MKLLVAAVATLAVVFAQTYRPVDPCQLCDYIINQALHHINRGFTEDQLQKELVSDCQSLQRAYGPDVVQNCIDGVNANIDTIYNDLKAGKHPQAVCYDLGQCSNPNDPTGTYPTHHPKFLRK</sequence>
<proteinExistence type="predicted"/>
<dbReference type="WBParaSite" id="MBELARI_LOCUS20019">
    <property type="protein sequence ID" value="MBELARI_LOCUS20019"/>
    <property type="gene ID" value="MBELARI_LOCUS20019"/>
</dbReference>
<dbReference type="PROSITE" id="PS50015">
    <property type="entry name" value="SAP_B"/>
    <property type="match status" value="1"/>
</dbReference>
<evidence type="ECO:0000259" key="3">
    <source>
        <dbReference type="PROSITE" id="PS50015"/>
    </source>
</evidence>
<keyword evidence="2" id="KW-0732">Signal</keyword>
<evidence type="ECO:0000313" key="5">
    <source>
        <dbReference type="WBParaSite" id="MBELARI_LOCUS1385"/>
    </source>
</evidence>
<name>A0AAF3EIL8_9BILA</name>
<dbReference type="Gene3D" id="1.10.225.10">
    <property type="entry name" value="Saposin-like"/>
    <property type="match status" value="1"/>
</dbReference>
<feature type="signal peptide" evidence="2">
    <location>
        <begin position="1"/>
        <end position="16"/>
    </location>
</feature>
<accession>A0AAF3EIL8</accession>
<feature type="domain" description="Saposin B-type" evidence="3">
    <location>
        <begin position="21"/>
        <end position="106"/>
    </location>
</feature>
<dbReference type="SMART" id="SM00741">
    <property type="entry name" value="SapB"/>
    <property type="match status" value="1"/>
</dbReference>
<evidence type="ECO:0000313" key="4">
    <source>
        <dbReference type="Proteomes" id="UP000887575"/>
    </source>
</evidence>
<organism evidence="4 5">
    <name type="scientific">Mesorhabditis belari</name>
    <dbReference type="NCBI Taxonomy" id="2138241"/>
    <lineage>
        <taxon>Eukaryota</taxon>
        <taxon>Metazoa</taxon>
        <taxon>Ecdysozoa</taxon>
        <taxon>Nematoda</taxon>
        <taxon>Chromadorea</taxon>
        <taxon>Rhabditida</taxon>
        <taxon>Rhabditina</taxon>
        <taxon>Rhabditomorpha</taxon>
        <taxon>Rhabditoidea</taxon>
        <taxon>Rhabditidae</taxon>
        <taxon>Mesorhabditinae</taxon>
        <taxon>Mesorhabditis</taxon>
    </lineage>
</organism>
<reference evidence="5 6" key="1">
    <citation type="submission" date="2024-02" db="UniProtKB">
        <authorList>
            <consortium name="WormBaseParasite"/>
        </authorList>
    </citation>
    <scope>IDENTIFICATION</scope>
</reference>
<keyword evidence="1" id="KW-1015">Disulfide bond</keyword>
<dbReference type="AlphaFoldDB" id="A0AAF3EIL8"/>
<dbReference type="InterPro" id="IPR008139">
    <property type="entry name" value="SaposinB_dom"/>
</dbReference>
<evidence type="ECO:0000256" key="1">
    <source>
        <dbReference type="ARBA" id="ARBA00023157"/>
    </source>
</evidence>
<dbReference type="InterPro" id="IPR011001">
    <property type="entry name" value="Saposin-like"/>
</dbReference>
<evidence type="ECO:0000256" key="2">
    <source>
        <dbReference type="SAM" id="SignalP"/>
    </source>
</evidence>
<dbReference type="SUPFAM" id="SSF47862">
    <property type="entry name" value="Saposin"/>
    <property type="match status" value="1"/>
</dbReference>
<dbReference type="WBParaSite" id="MBELARI_LOCUS1385">
    <property type="protein sequence ID" value="MBELARI_LOCUS1385"/>
    <property type="gene ID" value="MBELARI_LOCUS1385"/>
</dbReference>